<evidence type="ECO:0000256" key="9">
    <source>
        <dbReference type="ARBA" id="ARBA00023317"/>
    </source>
</evidence>
<dbReference type="GO" id="GO:0004014">
    <property type="term" value="F:adenosylmethionine decarboxylase activity"/>
    <property type="evidence" value="ECO:0007669"/>
    <property type="project" value="InterPro"/>
</dbReference>
<keyword evidence="5" id="KW-0620">Polyamine biosynthesis</keyword>
<keyword evidence="2" id="KW-0210">Decarboxylase</keyword>
<keyword evidence="6" id="KW-0865">Zymogen</keyword>
<evidence type="ECO:0000256" key="5">
    <source>
        <dbReference type="ARBA" id="ARBA00023115"/>
    </source>
</evidence>
<evidence type="ECO:0000256" key="4">
    <source>
        <dbReference type="ARBA" id="ARBA00023066"/>
    </source>
</evidence>
<proteinExistence type="predicted"/>
<keyword evidence="3" id="KW-0068">Autocatalytic cleavage</keyword>
<keyword evidence="7" id="KW-0456">Lyase</keyword>
<sequence>MEVERRFGLHKLLTLTTENKTRLLNLDAFVRFTEQIISKYDMEQVGISTHIFETGGYTAAICLKESHICVHTWPEINSLTLDVYLCNYQRNNEQNVRDIGQEFVVFFEGKIINENEINR</sequence>
<keyword evidence="4" id="KW-0745">Spermidine biosynthesis</keyword>
<dbReference type="GO" id="GO:0005829">
    <property type="term" value="C:cytosol"/>
    <property type="evidence" value="ECO:0007669"/>
    <property type="project" value="TreeGrafter"/>
</dbReference>
<evidence type="ECO:0000313" key="10">
    <source>
        <dbReference type="EMBL" id="PZP50698.1"/>
    </source>
</evidence>
<keyword evidence="9" id="KW-0670">Pyruvate</keyword>
<dbReference type="GO" id="GO:0008295">
    <property type="term" value="P:spermidine biosynthetic process"/>
    <property type="evidence" value="ECO:0007669"/>
    <property type="project" value="UniProtKB-KW"/>
</dbReference>
<protein>
    <submittedName>
        <fullName evidence="10">Adenosylmethionine decarboxylase</fullName>
    </submittedName>
</protein>
<dbReference type="InterPro" id="IPR003826">
    <property type="entry name" value="AdoMetDC_fam_prok"/>
</dbReference>
<dbReference type="AlphaFoldDB" id="A0A2W5F5K0"/>
<accession>A0A2W5F5K0</accession>
<dbReference type="Proteomes" id="UP000249645">
    <property type="component" value="Unassembled WGS sequence"/>
</dbReference>
<evidence type="ECO:0000256" key="8">
    <source>
        <dbReference type="ARBA" id="ARBA00023270"/>
    </source>
</evidence>
<keyword evidence="8" id="KW-0704">Schiff base</keyword>
<reference evidence="10 11" key="1">
    <citation type="submission" date="2017-11" db="EMBL/GenBank/DDBJ databases">
        <title>Infants hospitalized years apart are colonized by the same room-sourced microbial strains.</title>
        <authorList>
            <person name="Brooks B."/>
            <person name="Olm M.R."/>
            <person name="Firek B.A."/>
            <person name="Baker R."/>
            <person name="Thomas B.C."/>
            <person name="Morowitz M.J."/>
            <person name="Banfield J.F."/>
        </authorList>
    </citation>
    <scope>NUCLEOTIDE SEQUENCE [LARGE SCALE GENOMIC DNA]</scope>
    <source>
        <strain evidence="10">S2_009_000_R2_76</strain>
    </source>
</reference>
<gene>
    <name evidence="10" type="ORF">DI598_04990</name>
</gene>
<comment type="caution">
    <text evidence="10">The sequence shown here is derived from an EMBL/GenBank/DDBJ whole genome shotgun (WGS) entry which is preliminary data.</text>
</comment>
<dbReference type="Pfam" id="PF02675">
    <property type="entry name" value="AdoMet_dc"/>
    <property type="match status" value="1"/>
</dbReference>
<evidence type="ECO:0000313" key="11">
    <source>
        <dbReference type="Proteomes" id="UP000249645"/>
    </source>
</evidence>
<dbReference type="SUPFAM" id="SSF56276">
    <property type="entry name" value="S-adenosylmethionine decarboxylase"/>
    <property type="match status" value="1"/>
</dbReference>
<dbReference type="Gene3D" id="3.60.90.10">
    <property type="entry name" value="S-adenosylmethionine decarboxylase"/>
    <property type="match status" value="1"/>
</dbReference>
<comment type="cofactor">
    <cofactor evidence="1">
        <name>pyruvate</name>
        <dbReference type="ChEBI" id="CHEBI:15361"/>
    </cofactor>
</comment>
<dbReference type="PANTHER" id="PTHR33866">
    <property type="entry name" value="S-ADENOSYLMETHIONINE DECARBOXYLASE PROENZYME"/>
    <property type="match status" value="1"/>
</dbReference>
<dbReference type="InterPro" id="IPR016067">
    <property type="entry name" value="S-AdoMet_deCO2ase_core"/>
</dbReference>
<evidence type="ECO:0000256" key="1">
    <source>
        <dbReference type="ARBA" id="ARBA00001928"/>
    </source>
</evidence>
<dbReference type="PANTHER" id="PTHR33866:SF2">
    <property type="entry name" value="S-ADENOSYLMETHIONINE DECARBOXYLASE PROENZYME"/>
    <property type="match status" value="1"/>
</dbReference>
<name>A0A2W5F5K0_9SPHI</name>
<evidence type="ECO:0000256" key="7">
    <source>
        <dbReference type="ARBA" id="ARBA00023239"/>
    </source>
</evidence>
<evidence type="ECO:0000256" key="2">
    <source>
        <dbReference type="ARBA" id="ARBA00022793"/>
    </source>
</evidence>
<evidence type="ECO:0000256" key="6">
    <source>
        <dbReference type="ARBA" id="ARBA00023145"/>
    </source>
</evidence>
<dbReference type="EMBL" id="QFOI01000057">
    <property type="protein sequence ID" value="PZP50698.1"/>
    <property type="molecule type" value="Genomic_DNA"/>
</dbReference>
<evidence type="ECO:0000256" key="3">
    <source>
        <dbReference type="ARBA" id="ARBA00022813"/>
    </source>
</evidence>
<organism evidence="10 11">
    <name type="scientific">Pseudopedobacter saltans</name>
    <dbReference type="NCBI Taxonomy" id="151895"/>
    <lineage>
        <taxon>Bacteria</taxon>
        <taxon>Pseudomonadati</taxon>
        <taxon>Bacteroidota</taxon>
        <taxon>Sphingobacteriia</taxon>
        <taxon>Sphingobacteriales</taxon>
        <taxon>Sphingobacteriaceae</taxon>
        <taxon>Pseudopedobacter</taxon>
    </lineage>
</organism>